<name>A0A560HM15_9PROT</name>
<keyword evidence="2 4" id="KW-0479">Metal-binding</keyword>
<evidence type="ECO:0000256" key="4">
    <source>
        <dbReference type="PROSITE-ProRule" id="PRU00433"/>
    </source>
</evidence>
<gene>
    <name evidence="6" type="ORF">FBZ92_1537</name>
</gene>
<organism evidence="6 7">
    <name type="scientific">Nitrospirillum amazonense</name>
    <dbReference type="NCBI Taxonomy" id="28077"/>
    <lineage>
        <taxon>Bacteria</taxon>
        <taxon>Pseudomonadati</taxon>
        <taxon>Pseudomonadota</taxon>
        <taxon>Alphaproteobacteria</taxon>
        <taxon>Rhodospirillales</taxon>
        <taxon>Azospirillaceae</taxon>
        <taxon>Nitrospirillum</taxon>
    </lineage>
</organism>
<evidence type="ECO:0000256" key="3">
    <source>
        <dbReference type="ARBA" id="ARBA00023004"/>
    </source>
</evidence>
<feature type="domain" description="Cytochrome c" evidence="5">
    <location>
        <begin position="127"/>
        <end position="211"/>
    </location>
</feature>
<evidence type="ECO:0000256" key="2">
    <source>
        <dbReference type="ARBA" id="ARBA00022723"/>
    </source>
</evidence>
<dbReference type="EMBL" id="VITT01000053">
    <property type="protein sequence ID" value="TWB46344.1"/>
    <property type="molecule type" value="Genomic_DNA"/>
</dbReference>
<dbReference type="Proteomes" id="UP000318050">
    <property type="component" value="Unassembled WGS sequence"/>
</dbReference>
<protein>
    <submittedName>
        <fullName evidence="6">Cbb3-type cytochrome c oxidase subunit III</fullName>
    </submittedName>
</protein>
<keyword evidence="1 4" id="KW-0349">Heme</keyword>
<dbReference type="PROSITE" id="PS51007">
    <property type="entry name" value="CYTC"/>
    <property type="match status" value="2"/>
</dbReference>
<dbReference type="InterPro" id="IPR050597">
    <property type="entry name" value="Cytochrome_c_Oxidase_Subunit"/>
</dbReference>
<dbReference type="Gene3D" id="1.10.760.10">
    <property type="entry name" value="Cytochrome c-like domain"/>
    <property type="match status" value="2"/>
</dbReference>
<comment type="caution">
    <text evidence="6">The sequence shown here is derived from an EMBL/GenBank/DDBJ whole genome shotgun (WGS) entry which is preliminary data.</text>
</comment>
<evidence type="ECO:0000259" key="5">
    <source>
        <dbReference type="PROSITE" id="PS51007"/>
    </source>
</evidence>
<dbReference type="InterPro" id="IPR036909">
    <property type="entry name" value="Cyt_c-like_dom_sf"/>
</dbReference>
<dbReference type="GO" id="GO:0046872">
    <property type="term" value="F:metal ion binding"/>
    <property type="evidence" value="ECO:0007669"/>
    <property type="project" value="UniProtKB-KW"/>
</dbReference>
<dbReference type="PANTHER" id="PTHR33751:SF1">
    <property type="entry name" value="CBB3-TYPE CYTOCHROME C OXIDASE SUBUNIT FIXP"/>
    <property type="match status" value="1"/>
</dbReference>
<dbReference type="Pfam" id="PF00034">
    <property type="entry name" value="Cytochrom_C"/>
    <property type="match status" value="1"/>
</dbReference>
<evidence type="ECO:0000313" key="6">
    <source>
        <dbReference type="EMBL" id="TWB46344.1"/>
    </source>
</evidence>
<dbReference type="GO" id="GO:0009055">
    <property type="term" value="F:electron transfer activity"/>
    <property type="evidence" value="ECO:0007669"/>
    <property type="project" value="InterPro"/>
</dbReference>
<sequence length="218" mass="23135">MMRTDPDAILTTPGLRDTALKRGKEVFAENCASCHGADAKGSTLKAIPDMTDDDYLYGQNTPSDIEQIVLHGIRAGDTKGWNLADMPGYARAIPYAREKLPPLTPAQTDDLVAFLRAANGNGGYDEARVDRGRMMFKTTAGCGDCHGGDAGGDPAIGAPNLVDGKWLKGNGSEADIRHTLERGLAGVSPAFIHRLSGYDARVVAVYTASLHPPTKPAQ</sequence>
<accession>A0A560HM15</accession>
<dbReference type="AlphaFoldDB" id="A0A560HM15"/>
<keyword evidence="3 4" id="KW-0408">Iron</keyword>
<evidence type="ECO:0000313" key="7">
    <source>
        <dbReference type="Proteomes" id="UP000318050"/>
    </source>
</evidence>
<evidence type="ECO:0000256" key="1">
    <source>
        <dbReference type="ARBA" id="ARBA00022617"/>
    </source>
</evidence>
<dbReference type="GO" id="GO:0020037">
    <property type="term" value="F:heme binding"/>
    <property type="evidence" value="ECO:0007669"/>
    <property type="project" value="InterPro"/>
</dbReference>
<dbReference type="Pfam" id="PF13442">
    <property type="entry name" value="Cytochrome_CBB3"/>
    <property type="match status" value="1"/>
</dbReference>
<dbReference type="PANTHER" id="PTHR33751">
    <property type="entry name" value="CBB3-TYPE CYTOCHROME C OXIDASE SUBUNIT FIXP"/>
    <property type="match status" value="1"/>
</dbReference>
<dbReference type="InterPro" id="IPR009056">
    <property type="entry name" value="Cyt_c-like_dom"/>
</dbReference>
<feature type="domain" description="Cytochrome c" evidence="5">
    <location>
        <begin position="18"/>
        <end position="119"/>
    </location>
</feature>
<dbReference type="SUPFAM" id="SSF46626">
    <property type="entry name" value="Cytochrome c"/>
    <property type="match status" value="2"/>
</dbReference>
<proteinExistence type="predicted"/>
<reference evidence="6 7" key="1">
    <citation type="submission" date="2019-06" db="EMBL/GenBank/DDBJ databases">
        <title>Genomic Encyclopedia of Type Strains, Phase IV (KMG-V): Genome sequencing to study the core and pangenomes of soil and plant-associated prokaryotes.</title>
        <authorList>
            <person name="Whitman W."/>
        </authorList>
    </citation>
    <scope>NUCLEOTIDE SEQUENCE [LARGE SCALE GENOMIC DNA]</scope>
    <source>
        <strain evidence="6 7">BR 11140</strain>
    </source>
</reference>